<protein>
    <submittedName>
        <fullName evidence="1">Uncharacterized protein</fullName>
    </submittedName>
</protein>
<dbReference type="Proteomes" id="UP000602284">
    <property type="component" value="Unassembled WGS sequence"/>
</dbReference>
<keyword evidence="2" id="KW-1185">Reference proteome</keyword>
<dbReference type="EMBL" id="JAEQNB010000001">
    <property type="protein sequence ID" value="MBL0385112.1"/>
    <property type="molecule type" value="Genomic_DNA"/>
</dbReference>
<name>A0ABS1J4B0_9BACL</name>
<sequence length="71" mass="8476">MLDKFERFVEEIEGEPEIVEVKEKMIAIEAKIKEAADELTWAMLLEWESLWAEYVEICIREFLINQNISIE</sequence>
<reference evidence="1 2" key="1">
    <citation type="submission" date="2021-01" db="EMBL/GenBank/DDBJ databases">
        <title>Tumebacillus sp. strain ITR2 16S ribosomal RNA gene Genome sequencing and assembly.</title>
        <authorList>
            <person name="Kang M."/>
        </authorList>
    </citation>
    <scope>NUCLEOTIDE SEQUENCE [LARGE SCALE GENOMIC DNA]</scope>
    <source>
        <strain evidence="1 2">ITR2</strain>
    </source>
</reference>
<dbReference type="RefSeq" id="WP_201630237.1">
    <property type="nucleotide sequence ID" value="NZ_JAEQNB010000001.1"/>
</dbReference>
<accession>A0ABS1J4B0</accession>
<proteinExistence type="predicted"/>
<evidence type="ECO:0000313" key="1">
    <source>
        <dbReference type="EMBL" id="MBL0385112.1"/>
    </source>
</evidence>
<organism evidence="1 2">
    <name type="scientific">Tumebacillus amylolyticus</name>
    <dbReference type="NCBI Taxonomy" id="2801339"/>
    <lineage>
        <taxon>Bacteria</taxon>
        <taxon>Bacillati</taxon>
        <taxon>Bacillota</taxon>
        <taxon>Bacilli</taxon>
        <taxon>Bacillales</taxon>
        <taxon>Alicyclobacillaceae</taxon>
        <taxon>Tumebacillus</taxon>
    </lineage>
</organism>
<comment type="caution">
    <text evidence="1">The sequence shown here is derived from an EMBL/GenBank/DDBJ whole genome shotgun (WGS) entry which is preliminary data.</text>
</comment>
<gene>
    <name evidence="1" type="ORF">JJB07_00510</name>
</gene>
<evidence type="ECO:0000313" key="2">
    <source>
        <dbReference type="Proteomes" id="UP000602284"/>
    </source>
</evidence>